<reference evidence="3" key="1">
    <citation type="submission" date="2022-11" db="UniProtKB">
        <authorList>
            <consortium name="WormBaseParasite"/>
        </authorList>
    </citation>
    <scope>IDENTIFICATION</scope>
</reference>
<feature type="region of interest" description="Disordered" evidence="1">
    <location>
        <begin position="1"/>
        <end position="44"/>
    </location>
</feature>
<evidence type="ECO:0000313" key="2">
    <source>
        <dbReference type="Proteomes" id="UP000887565"/>
    </source>
</evidence>
<protein>
    <submittedName>
        <fullName evidence="3">Uncharacterized protein</fullName>
    </submittedName>
</protein>
<dbReference type="Proteomes" id="UP000887565">
    <property type="component" value="Unplaced"/>
</dbReference>
<dbReference type="AlphaFoldDB" id="A0A915KYD5"/>
<keyword evidence="2" id="KW-1185">Reference proteome</keyword>
<name>A0A915KYD5_ROMCU</name>
<accession>A0A915KYD5</accession>
<evidence type="ECO:0000256" key="1">
    <source>
        <dbReference type="SAM" id="MobiDB-lite"/>
    </source>
</evidence>
<dbReference type="WBParaSite" id="nRc.2.0.1.t43494-RA">
    <property type="protein sequence ID" value="nRc.2.0.1.t43494-RA"/>
    <property type="gene ID" value="nRc.2.0.1.g43494"/>
</dbReference>
<proteinExistence type="predicted"/>
<evidence type="ECO:0000313" key="3">
    <source>
        <dbReference type="WBParaSite" id="nRc.2.0.1.t43494-RA"/>
    </source>
</evidence>
<organism evidence="2 3">
    <name type="scientific">Romanomermis culicivorax</name>
    <name type="common">Nematode worm</name>
    <dbReference type="NCBI Taxonomy" id="13658"/>
    <lineage>
        <taxon>Eukaryota</taxon>
        <taxon>Metazoa</taxon>
        <taxon>Ecdysozoa</taxon>
        <taxon>Nematoda</taxon>
        <taxon>Enoplea</taxon>
        <taxon>Dorylaimia</taxon>
        <taxon>Mermithida</taxon>
        <taxon>Mermithoidea</taxon>
        <taxon>Mermithidae</taxon>
        <taxon>Romanomermis</taxon>
    </lineage>
</organism>
<sequence>MSEKTSGEGTTAINEQFVAKDKEDDENKNSQGSGSSGPKTKLKHEHKSHTSLNNCFMQKTKIKILVGRWIQRMTRVFSKSCLDLTSHSRVTGISGYGVVSRFATIQSALQSIFTIFKISEKRWKTQRVIAKLYSYERDHFFQVDIQMRYLIGCQIENSPKERLGMSKAGVGAIISGTGRCHPIWHLDFIFTIIILDSKELGESMIYICLRDGNTSNEGQKAGERKILLTVQHPIMNVSSSYKNRVMQLKEHHFSENQAPSDQFLGLQTADQRIVHDAFHNFTTNTTQEYKFVIR</sequence>
<feature type="compositionally biased region" description="Basic and acidic residues" evidence="1">
    <location>
        <begin position="18"/>
        <end position="28"/>
    </location>
</feature>
<feature type="compositionally biased region" description="Polar residues" evidence="1">
    <location>
        <begin position="29"/>
        <end position="38"/>
    </location>
</feature>